<evidence type="ECO:0000313" key="9">
    <source>
        <dbReference type="EMBL" id="RDC60854.1"/>
    </source>
</evidence>
<dbReference type="InterPro" id="IPR037066">
    <property type="entry name" value="Plug_dom_sf"/>
</dbReference>
<reference evidence="9 10" key="1">
    <citation type="submission" date="2018-04" db="EMBL/GenBank/DDBJ databases">
        <title>Altererythrobacter sp. HME9302 genome sequencing and assembly.</title>
        <authorList>
            <person name="Kang H."/>
            <person name="Kim H."/>
            <person name="Joh K."/>
        </authorList>
    </citation>
    <scope>NUCLEOTIDE SEQUENCE [LARGE SCALE GENOMIC DNA]</scope>
    <source>
        <strain evidence="9 10">HME9302</strain>
    </source>
</reference>
<dbReference type="GO" id="GO:0009279">
    <property type="term" value="C:cell outer membrane"/>
    <property type="evidence" value="ECO:0007669"/>
    <property type="project" value="UniProtKB-SubCell"/>
</dbReference>
<feature type="compositionally biased region" description="Acidic residues" evidence="5">
    <location>
        <begin position="72"/>
        <end position="83"/>
    </location>
</feature>
<dbReference type="InterPro" id="IPR000531">
    <property type="entry name" value="Beta-barrel_TonB"/>
</dbReference>
<dbReference type="RefSeq" id="WP_230079962.1">
    <property type="nucleotide sequence ID" value="NZ_QBKA01000002.1"/>
</dbReference>
<dbReference type="AlphaFoldDB" id="A0A369Q823"/>
<comment type="caution">
    <text evidence="9">The sequence shown here is derived from an EMBL/GenBank/DDBJ whole genome shotgun (WGS) entry which is preliminary data.</text>
</comment>
<feature type="region of interest" description="Disordered" evidence="5">
    <location>
        <begin position="51"/>
        <end position="91"/>
    </location>
</feature>
<proteinExistence type="inferred from homology"/>
<comment type="subcellular location">
    <subcellularLocation>
        <location evidence="1 4">Cell outer membrane</location>
    </subcellularLocation>
</comment>
<feature type="domain" description="TonB-dependent receptor-like beta-barrel" evidence="7">
    <location>
        <begin position="456"/>
        <end position="845"/>
    </location>
</feature>
<dbReference type="Pfam" id="PF00593">
    <property type="entry name" value="TonB_dep_Rec_b-barrel"/>
    <property type="match status" value="1"/>
</dbReference>
<dbReference type="InterPro" id="IPR012910">
    <property type="entry name" value="Plug_dom"/>
</dbReference>
<sequence>MSTAAQTIGKRMTRVLFLTSALTIPAASFAQDVNAVPVGDDEEEFGEVAPADGQQDLIPPPDAQDGNVPDAEGQDVDEQDVGDPDISVPGGGTIVVTARRNRDVTRSSTQVVSVLSATEIARTGEGDIAGALSRVTGLSTGGNGLVFVRGLGDRYSLALLNGLPLPSPQPLSRVVPLDIFPTSIIASSLVQKTYSANFPGEFGGGVINLTTRAVPEEGFLKIGGGISGDTQTTGQQGFAFFGSDLDWLGFDDGTRDTPPSLQTFFDSGARLSDIGVDQQAIARELGNPNLVLTQRLDGVPANFSGSITGGTSFDVFGDGRFGVIATASISNSWRNRVITSQSAVNADLDLDTDFRDFTTDNRVVVNGLLGFGLEIGEHQFRFTNLYIRDTLKQAQLSFGDDFQSGFSQQIQNTGWFERQLLDTQFVGELEFGRLGVDIRAGYAQTQREAPFEYTFQYVRTNEPNDPFGEVFVNVLDRQRGFASVAFSQLREDLYYGGIDVSYPVTDWLAATVGYAYTDTDRRSERREFFFDADTGFPDGVGLFRPDFLLGDAVIDFFDIGLIETTQSDPAFAAALDIHAGYGKLQIAPVDTVTIDLGVRYETADQTVNPINVFDIDLGSSALTALSNDYFLPAATVTFEASDRLQLRVAASKTIARPQFRELVFQTYFDPETNRQFNGNPFLTDSELFNAEMRLEYYLERDKKLSIAGFYKEIDSPIEAFSSFSDNEQVTSFANAPSANLYGAEVDVQASFDLDTLGGWFATKQAVVSANYTYTQSEISVADEDTTNVFPGGTRPASDFFRDGAALTGQSDHLANLQLGFEDLDRLQQLTLLLSYGSKRVTSRGTNALPDIVEEPGLQVDLVGRQLATLFGREFEVKAEIRNIFGRDFEEFQSNGTDRIEINSYERGTAFSLSVSAEF</sequence>
<gene>
    <name evidence="9" type="ORF">HME9302_02070</name>
</gene>
<keyword evidence="10" id="KW-1185">Reference proteome</keyword>
<dbReference type="InterPro" id="IPR036942">
    <property type="entry name" value="Beta-barrel_TonB_sf"/>
</dbReference>
<feature type="signal peptide" evidence="6">
    <location>
        <begin position="1"/>
        <end position="30"/>
    </location>
</feature>
<evidence type="ECO:0000256" key="2">
    <source>
        <dbReference type="ARBA" id="ARBA00023136"/>
    </source>
</evidence>
<evidence type="ECO:0000259" key="8">
    <source>
        <dbReference type="Pfam" id="PF07715"/>
    </source>
</evidence>
<keyword evidence="2 4" id="KW-0472">Membrane</keyword>
<feature type="domain" description="TonB-dependent receptor plug" evidence="8">
    <location>
        <begin position="106"/>
        <end position="206"/>
    </location>
</feature>
<keyword evidence="3" id="KW-0998">Cell outer membrane</keyword>
<dbReference type="PANTHER" id="PTHR40980">
    <property type="entry name" value="PLUG DOMAIN-CONTAINING PROTEIN"/>
    <property type="match status" value="1"/>
</dbReference>
<name>A0A369Q823_9SPHN</name>
<evidence type="ECO:0000259" key="7">
    <source>
        <dbReference type="Pfam" id="PF00593"/>
    </source>
</evidence>
<evidence type="ECO:0000256" key="6">
    <source>
        <dbReference type="SAM" id="SignalP"/>
    </source>
</evidence>
<dbReference type="EMBL" id="QBKA01000002">
    <property type="protein sequence ID" value="RDC60854.1"/>
    <property type="molecule type" value="Genomic_DNA"/>
</dbReference>
<keyword evidence="4" id="KW-0798">TonB box</keyword>
<dbReference type="Proteomes" id="UP000253727">
    <property type="component" value="Unassembled WGS sequence"/>
</dbReference>
<dbReference type="PANTHER" id="PTHR40980:SF5">
    <property type="entry name" value="TONB-DEPENDENT RECEPTOR"/>
    <property type="match status" value="1"/>
</dbReference>
<dbReference type="Pfam" id="PF07715">
    <property type="entry name" value="Plug"/>
    <property type="match status" value="1"/>
</dbReference>
<evidence type="ECO:0000256" key="1">
    <source>
        <dbReference type="ARBA" id="ARBA00004442"/>
    </source>
</evidence>
<evidence type="ECO:0000256" key="5">
    <source>
        <dbReference type="SAM" id="MobiDB-lite"/>
    </source>
</evidence>
<evidence type="ECO:0000313" key="10">
    <source>
        <dbReference type="Proteomes" id="UP000253727"/>
    </source>
</evidence>
<evidence type="ECO:0008006" key="11">
    <source>
        <dbReference type="Google" id="ProtNLM"/>
    </source>
</evidence>
<keyword evidence="6" id="KW-0732">Signal</keyword>
<evidence type="ECO:0000256" key="3">
    <source>
        <dbReference type="ARBA" id="ARBA00023237"/>
    </source>
</evidence>
<dbReference type="Gene3D" id="2.40.170.20">
    <property type="entry name" value="TonB-dependent receptor, beta-barrel domain"/>
    <property type="match status" value="1"/>
</dbReference>
<organism evidence="9 10">
    <name type="scientific">Alteripontixanthobacter maritimus</name>
    <dbReference type="NCBI Taxonomy" id="2161824"/>
    <lineage>
        <taxon>Bacteria</taxon>
        <taxon>Pseudomonadati</taxon>
        <taxon>Pseudomonadota</taxon>
        <taxon>Alphaproteobacteria</taxon>
        <taxon>Sphingomonadales</taxon>
        <taxon>Erythrobacteraceae</taxon>
        <taxon>Alteripontixanthobacter</taxon>
    </lineage>
</organism>
<comment type="similarity">
    <text evidence="4">Belongs to the TonB-dependent receptor family.</text>
</comment>
<dbReference type="SUPFAM" id="SSF56935">
    <property type="entry name" value="Porins"/>
    <property type="match status" value="1"/>
</dbReference>
<dbReference type="Gene3D" id="2.170.130.10">
    <property type="entry name" value="TonB-dependent receptor, plug domain"/>
    <property type="match status" value="1"/>
</dbReference>
<accession>A0A369Q823</accession>
<feature type="chain" id="PRO_5016911205" description="TonB-dependent receptor" evidence="6">
    <location>
        <begin position="31"/>
        <end position="918"/>
    </location>
</feature>
<evidence type="ECO:0000256" key="4">
    <source>
        <dbReference type="RuleBase" id="RU003357"/>
    </source>
</evidence>
<protein>
    <recommendedName>
        <fullName evidence="11">TonB-dependent receptor</fullName>
    </recommendedName>
</protein>